<comment type="caution">
    <text evidence="11">The sequence shown here is derived from an EMBL/GenBank/DDBJ whole genome shotgun (WGS) entry which is preliminary data.</text>
</comment>
<name>A0ABS7TTW1_9BACT</name>
<evidence type="ECO:0000256" key="3">
    <source>
        <dbReference type="ARBA" id="ARBA00022741"/>
    </source>
</evidence>
<dbReference type="RefSeq" id="WP_224193424.1">
    <property type="nucleotide sequence ID" value="NZ_JAIRAU010000027.1"/>
</dbReference>
<dbReference type="InterPro" id="IPR006203">
    <property type="entry name" value="GHMP_knse_ATP-bd_CS"/>
</dbReference>
<keyword evidence="3" id="KW-0547">Nucleotide-binding</keyword>
<evidence type="ECO:0000256" key="6">
    <source>
        <dbReference type="ARBA" id="ARBA00023144"/>
    </source>
</evidence>
<dbReference type="SUPFAM" id="SSF55060">
    <property type="entry name" value="GHMP Kinase, C-terminal domain"/>
    <property type="match status" value="1"/>
</dbReference>
<keyword evidence="4" id="KW-0418">Kinase</keyword>
<dbReference type="InterPro" id="IPR020568">
    <property type="entry name" value="Ribosomal_Su5_D2-typ_SF"/>
</dbReference>
<reference evidence="11" key="1">
    <citation type="submission" date="2021-08" db="EMBL/GenBank/DDBJ databases">
        <authorList>
            <person name="Stevens D.C."/>
        </authorList>
    </citation>
    <scope>NUCLEOTIDE SEQUENCE</scope>
    <source>
        <strain evidence="11">DSM 53165</strain>
    </source>
</reference>
<dbReference type="Pfam" id="PF00288">
    <property type="entry name" value="GHMP_kinases_N"/>
    <property type="match status" value="1"/>
</dbReference>
<dbReference type="InterPro" id="IPR019741">
    <property type="entry name" value="Galactokinase_CS"/>
</dbReference>
<evidence type="ECO:0000259" key="10">
    <source>
        <dbReference type="Pfam" id="PF10509"/>
    </source>
</evidence>
<evidence type="ECO:0000313" key="11">
    <source>
        <dbReference type="EMBL" id="MBZ5711663.1"/>
    </source>
</evidence>
<organism evidence="11 12">
    <name type="scientific">Nannocystis pusilla</name>
    <dbReference type="NCBI Taxonomy" id="889268"/>
    <lineage>
        <taxon>Bacteria</taxon>
        <taxon>Pseudomonadati</taxon>
        <taxon>Myxococcota</taxon>
        <taxon>Polyangia</taxon>
        <taxon>Nannocystales</taxon>
        <taxon>Nannocystaceae</taxon>
        <taxon>Nannocystis</taxon>
    </lineage>
</organism>
<evidence type="ECO:0000259" key="9">
    <source>
        <dbReference type="Pfam" id="PF08544"/>
    </source>
</evidence>
<dbReference type="InterPro" id="IPR014721">
    <property type="entry name" value="Ribsml_uS5_D2-typ_fold_subgr"/>
</dbReference>
<dbReference type="SUPFAM" id="SSF54211">
    <property type="entry name" value="Ribosomal protein S5 domain 2-like"/>
    <property type="match status" value="1"/>
</dbReference>
<gene>
    <name evidence="11" type="primary">galK</name>
    <name evidence="11" type="ORF">K7C98_20680</name>
</gene>
<evidence type="ECO:0000256" key="4">
    <source>
        <dbReference type="ARBA" id="ARBA00022777"/>
    </source>
</evidence>
<evidence type="ECO:0000256" key="2">
    <source>
        <dbReference type="ARBA" id="ARBA00022679"/>
    </source>
</evidence>
<feature type="domain" description="GHMP kinase N-terminal" evidence="8">
    <location>
        <begin position="87"/>
        <end position="173"/>
    </location>
</feature>
<sequence length="376" mass="40182">MIERDEFMALYGRPRQVVASAPGRVNLIGDHTDYNGGFVLPTVLPQRTQVQLARRDDRRVRAASAQRPDVLDYELGAEARTGSWLDYVQGITAALLADQRSITGFDLHIDSTVPVGGGLSSSAALEVALLRGLRDLFSLALDDDVVAALAHRAEVEFVGVPVGIMDQIACSRGHPGLALFIDTRTRVVEPIPLPPDLGLVVIDSGLPHDLASNNYRVRRGECEQAAAALGVRQLRDVAGDDPRIAALPDPLPRRVRHVVGENQRVLDAARALAAGDLARLGRLFDESHRSMRDDFEVSLPEIDLLVALAQADEAVFGARLTGGGFGGAVVAITESAGAARVAGDVAAAYHAKTSRRPMIVLPSLRASATRPKDVES</sequence>
<dbReference type="EMBL" id="JAIRAU010000027">
    <property type="protein sequence ID" value="MBZ5711663.1"/>
    <property type="molecule type" value="Genomic_DNA"/>
</dbReference>
<dbReference type="InterPro" id="IPR000705">
    <property type="entry name" value="Galactokinase"/>
</dbReference>
<dbReference type="PRINTS" id="PR00473">
    <property type="entry name" value="GALCTOKINASE"/>
</dbReference>
<dbReference type="InterPro" id="IPR013750">
    <property type="entry name" value="GHMP_kinase_C_dom"/>
</dbReference>
<evidence type="ECO:0000313" key="12">
    <source>
        <dbReference type="Proteomes" id="UP001139031"/>
    </source>
</evidence>
<dbReference type="NCBIfam" id="TIGR00131">
    <property type="entry name" value="gal_kin"/>
    <property type="match status" value="1"/>
</dbReference>
<dbReference type="InterPro" id="IPR006206">
    <property type="entry name" value="Mevalonate/galactokinase"/>
</dbReference>
<dbReference type="Pfam" id="PF08544">
    <property type="entry name" value="GHMP_kinases_C"/>
    <property type="match status" value="1"/>
</dbReference>
<feature type="domain" description="Galactokinase N-terminal" evidence="10">
    <location>
        <begin position="6"/>
        <end position="52"/>
    </location>
</feature>
<evidence type="ECO:0000256" key="7">
    <source>
        <dbReference type="NCBIfam" id="TIGR00131"/>
    </source>
</evidence>
<dbReference type="Gene3D" id="3.30.230.10">
    <property type="match status" value="1"/>
</dbReference>
<dbReference type="PANTHER" id="PTHR10457">
    <property type="entry name" value="MEVALONATE KINASE/GALACTOKINASE"/>
    <property type="match status" value="1"/>
</dbReference>
<dbReference type="PRINTS" id="PR00959">
    <property type="entry name" value="MEVGALKINASE"/>
</dbReference>
<dbReference type="Proteomes" id="UP001139031">
    <property type="component" value="Unassembled WGS sequence"/>
</dbReference>
<dbReference type="PROSITE" id="PS00106">
    <property type="entry name" value="GALACTOKINASE"/>
    <property type="match status" value="1"/>
</dbReference>
<keyword evidence="6" id="KW-0119">Carbohydrate metabolism</keyword>
<evidence type="ECO:0000256" key="1">
    <source>
        <dbReference type="ARBA" id="ARBA00006566"/>
    </source>
</evidence>
<dbReference type="Pfam" id="PF10509">
    <property type="entry name" value="GalKase_gal_bdg"/>
    <property type="match status" value="1"/>
</dbReference>
<dbReference type="Gene3D" id="3.30.70.890">
    <property type="entry name" value="GHMP kinase, C-terminal domain"/>
    <property type="match status" value="1"/>
</dbReference>
<comment type="similarity">
    <text evidence="1">Belongs to the GHMP kinase family. GalK subfamily.</text>
</comment>
<accession>A0ABS7TTW1</accession>
<dbReference type="PROSITE" id="PS00627">
    <property type="entry name" value="GHMP_KINASES_ATP"/>
    <property type="match status" value="1"/>
</dbReference>
<dbReference type="PANTHER" id="PTHR10457:SF7">
    <property type="entry name" value="GALACTOKINASE-RELATED"/>
    <property type="match status" value="1"/>
</dbReference>
<keyword evidence="2 11" id="KW-0808">Transferase</keyword>
<keyword evidence="12" id="KW-1185">Reference proteome</keyword>
<keyword evidence="6" id="KW-0299">Galactose metabolism</keyword>
<dbReference type="PIRSF" id="PIRSF000530">
    <property type="entry name" value="Galactokinase"/>
    <property type="match status" value="1"/>
</dbReference>
<dbReference type="InterPro" id="IPR019539">
    <property type="entry name" value="GalKase_N"/>
</dbReference>
<dbReference type="InterPro" id="IPR036554">
    <property type="entry name" value="GHMP_kinase_C_sf"/>
</dbReference>
<dbReference type="EC" id="2.7.1.6" evidence="7"/>
<evidence type="ECO:0000259" key="8">
    <source>
        <dbReference type="Pfam" id="PF00288"/>
    </source>
</evidence>
<keyword evidence="5" id="KW-0067">ATP-binding</keyword>
<proteinExistence type="inferred from homology"/>
<dbReference type="GO" id="GO:0004335">
    <property type="term" value="F:galactokinase activity"/>
    <property type="evidence" value="ECO:0007669"/>
    <property type="project" value="UniProtKB-EC"/>
</dbReference>
<dbReference type="InterPro" id="IPR006204">
    <property type="entry name" value="GHMP_kinase_N_dom"/>
</dbReference>
<feature type="domain" description="GHMP kinase C-terminal" evidence="9">
    <location>
        <begin position="269"/>
        <end position="349"/>
    </location>
</feature>
<evidence type="ECO:0000256" key="5">
    <source>
        <dbReference type="ARBA" id="ARBA00022840"/>
    </source>
</evidence>
<protein>
    <recommendedName>
        <fullName evidence="7">Galactokinase</fullName>
        <ecNumber evidence="7">2.7.1.6</ecNumber>
    </recommendedName>
</protein>